<dbReference type="Proteomes" id="UP001597511">
    <property type="component" value="Unassembled WGS sequence"/>
</dbReference>
<sequence>MFNPKKTGTNEKASSGSGATLVSAGTTMRGDISSDTDLRIDGTVKGNIQCTAKVLIGANGVVEGDISGTQADIVGKVTGTIRVKELVQLRGECVVTGNLYAGKLQVEPTATFNGECHMGNNIVEMKTETKLAPAVAK</sequence>
<dbReference type="Pfam" id="PF04519">
    <property type="entry name" value="Bactofilin"/>
    <property type="match status" value="1"/>
</dbReference>
<comment type="similarity">
    <text evidence="1">Belongs to the bactofilin family.</text>
</comment>
<evidence type="ECO:0000256" key="2">
    <source>
        <dbReference type="SAM" id="MobiDB-lite"/>
    </source>
</evidence>
<evidence type="ECO:0000313" key="4">
    <source>
        <dbReference type="Proteomes" id="UP001597511"/>
    </source>
</evidence>
<comment type="caution">
    <text evidence="3">The sequence shown here is derived from an EMBL/GenBank/DDBJ whole genome shotgun (WGS) entry which is preliminary data.</text>
</comment>
<name>A0ABW6A8F1_9BACT</name>
<keyword evidence="4" id="KW-1185">Reference proteome</keyword>
<dbReference type="RefSeq" id="WP_386101098.1">
    <property type="nucleotide sequence ID" value="NZ_JBHUOZ010000003.1"/>
</dbReference>
<feature type="region of interest" description="Disordered" evidence="2">
    <location>
        <begin position="1"/>
        <end position="22"/>
    </location>
</feature>
<organism evidence="3 4">
    <name type="scientific">Terrimonas rubra</name>
    <dbReference type="NCBI Taxonomy" id="1035890"/>
    <lineage>
        <taxon>Bacteria</taxon>
        <taxon>Pseudomonadati</taxon>
        <taxon>Bacteroidota</taxon>
        <taxon>Chitinophagia</taxon>
        <taxon>Chitinophagales</taxon>
        <taxon>Chitinophagaceae</taxon>
        <taxon>Terrimonas</taxon>
    </lineage>
</organism>
<gene>
    <name evidence="3" type="ORF">ACFS6H_15960</name>
</gene>
<reference evidence="4" key="1">
    <citation type="journal article" date="2019" name="Int. J. Syst. Evol. Microbiol.">
        <title>The Global Catalogue of Microorganisms (GCM) 10K type strain sequencing project: providing services to taxonomists for standard genome sequencing and annotation.</title>
        <authorList>
            <consortium name="The Broad Institute Genomics Platform"/>
            <consortium name="The Broad Institute Genome Sequencing Center for Infectious Disease"/>
            <person name="Wu L."/>
            <person name="Ma J."/>
        </authorList>
    </citation>
    <scope>NUCLEOTIDE SEQUENCE [LARGE SCALE GENOMIC DNA]</scope>
    <source>
        <strain evidence="4">KCTC 23299</strain>
    </source>
</reference>
<protein>
    <submittedName>
        <fullName evidence="3">Polymer-forming cytoskeletal protein</fullName>
    </submittedName>
</protein>
<dbReference type="PANTHER" id="PTHR35024:SF4">
    <property type="entry name" value="POLYMER-FORMING CYTOSKELETAL PROTEIN"/>
    <property type="match status" value="1"/>
</dbReference>
<evidence type="ECO:0000256" key="1">
    <source>
        <dbReference type="ARBA" id="ARBA00044755"/>
    </source>
</evidence>
<dbReference type="PANTHER" id="PTHR35024">
    <property type="entry name" value="HYPOTHETICAL CYTOSOLIC PROTEIN"/>
    <property type="match status" value="1"/>
</dbReference>
<proteinExistence type="inferred from homology"/>
<dbReference type="InterPro" id="IPR007607">
    <property type="entry name" value="BacA/B"/>
</dbReference>
<accession>A0ABW6A8F1</accession>
<dbReference type="EMBL" id="JBHUOZ010000003">
    <property type="protein sequence ID" value="MFD2921221.1"/>
    <property type="molecule type" value="Genomic_DNA"/>
</dbReference>
<evidence type="ECO:0000313" key="3">
    <source>
        <dbReference type="EMBL" id="MFD2921221.1"/>
    </source>
</evidence>